<comment type="caution">
    <text evidence="1">The sequence shown here is derived from an EMBL/GenBank/DDBJ whole genome shotgun (WGS) entry which is preliminary data.</text>
</comment>
<sequence length="88" mass="9365">MRPFLLLSATLADGEAVWTTSCEEVRAAWLAALDRPGEARVEVNPFGSNRPGVALLAVTQPAGTDRLACVHDKATGRAEFTAPFAPKE</sequence>
<name>A0ABW0SGU3_9RHOB</name>
<reference evidence="2" key="1">
    <citation type="journal article" date="2019" name="Int. J. Syst. Evol. Microbiol.">
        <title>The Global Catalogue of Microorganisms (GCM) 10K type strain sequencing project: providing services to taxonomists for standard genome sequencing and annotation.</title>
        <authorList>
            <consortium name="The Broad Institute Genomics Platform"/>
            <consortium name="The Broad Institute Genome Sequencing Center for Infectious Disease"/>
            <person name="Wu L."/>
            <person name="Ma J."/>
        </authorList>
    </citation>
    <scope>NUCLEOTIDE SEQUENCE [LARGE SCALE GENOMIC DNA]</scope>
    <source>
        <strain evidence="2">KACC 11588</strain>
    </source>
</reference>
<accession>A0ABW0SGU3</accession>
<organism evidence="1 2">
    <name type="scientific">Rubellimicrobium aerolatum</name>
    <dbReference type="NCBI Taxonomy" id="490979"/>
    <lineage>
        <taxon>Bacteria</taxon>
        <taxon>Pseudomonadati</taxon>
        <taxon>Pseudomonadota</taxon>
        <taxon>Alphaproteobacteria</taxon>
        <taxon>Rhodobacterales</taxon>
        <taxon>Roseobacteraceae</taxon>
        <taxon>Rubellimicrobium</taxon>
    </lineage>
</organism>
<protein>
    <submittedName>
        <fullName evidence="1">Uncharacterized protein</fullName>
    </submittedName>
</protein>
<gene>
    <name evidence="1" type="ORF">ACFPOC_17160</name>
</gene>
<dbReference type="EMBL" id="JBHSNA010000027">
    <property type="protein sequence ID" value="MFC5568140.1"/>
    <property type="molecule type" value="Genomic_DNA"/>
</dbReference>
<proteinExistence type="predicted"/>
<keyword evidence="2" id="KW-1185">Reference proteome</keyword>
<evidence type="ECO:0000313" key="2">
    <source>
        <dbReference type="Proteomes" id="UP001596056"/>
    </source>
</evidence>
<dbReference type="Proteomes" id="UP001596056">
    <property type="component" value="Unassembled WGS sequence"/>
</dbReference>
<evidence type="ECO:0000313" key="1">
    <source>
        <dbReference type="EMBL" id="MFC5568140.1"/>
    </source>
</evidence>
<dbReference type="RefSeq" id="WP_209843094.1">
    <property type="nucleotide sequence ID" value="NZ_JAGGJP010000023.1"/>
</dbReference>